<dbReference type="EMBL" id="JAMSHJ010000004">
    <property type="protein sequence ID" value="KAI5421606.1"/>
    <property type="molecule type" value="Genomic_DNA"/>
</dbReference>
<protein>
    <submittedName>
        <fullName evidence="1">Uncharacterized protein</fullName>
    </submittedName>
</protein>
<dbReference type="AlphaFoldDB" id="A0A9D4XN34"/>
<proteinExistence type="predicted"/>
<comment type="caution">
    <text evidence="1">The sequence shown here is derived from an EMBL/GenBank/DDBJ whole genome shotgun (WGS) entry which is preliminary data.</text>
</comment>
<evidence type="ECO:0000313" key="1">
    <source>
        <dbReference type="EMBL" id="KAI5421606.1"/>
    </source>
</evidence>
<accession>A0A9D4XN34</accession>
<reference evidence="1 2" key="1">
    <citation type="journal article" date="2022" name="Nat. Genet.">
        <title>Improved pea reference genome and pan-genome highlight genomic features and evolutionary characteristics.</title>
        <authorList>
            <person name="Yang T."/>
            <person name="Liu R."/>
            <person name="Luo Y."/>
            <person name="Hu S."/>
            <person name="Wang D."/>
            <person name="Wang C."/>
            <person name="Pandey M.K."/>
            <person name="Ge S."/>
            <person name="Xu Q."/>
            <person name="Li N."/>
            <person name="Li G."/>
            <person name="Huang Y."/>
            <person name="Saxena R.K."/>
            <person name="Ji Y."/>
            <person name="Li M."/>
            <person name="Yan X."/>
            <person name="He Y."/>
            <person name="Liu Y."/>
            <person name="Wang X."/>
            <person name="Xiang C."/>
            <person name="Varshney R.K."/>
            <person name="Ding H."/>
            <person name="Gao S."/>
            <person name="Zong X."/>
        </authorList>
    </citation>
    <scope>NUCLEOTIDE SEQUENCE [LARGE SCALE GENOMIC DNA]</scope>
    <source>
        <strain evidence="1 2">cv. Zhongwan 6</strain>
    </source>
</reference>
<organism evidence="1 2">
    <name type="scientific">Pisum sativum</name>
    <name type="common">Garden pea</name>
    <name type="synonym">Lathyrus oleraceus</name>
    <dbReference type="NCBI Taxonomy" id="3888"/>
    <lineage>
        <taxon>Eukaryota</taxon>
        <taxon>Viridiplantae</taxon>
        <taxon>Streptophyta</taxon>
        <taxon>Embryophyta</taxon>
        <taxon>Tracheophyta</taxon>
        <taxon>Spermatophyta</taxon>
        <taxon>Magnoliopsida</taxon>
        <taxon>eudicotyledons</taxon>
        <taxon>Gunneridae</taxon>
        <taxon>Pentapetalae</taxon>
        <taxon>rosids</taxon>
        <taxon>fabids</taxon>
        <taxon>Fabales</taxon>
        <taxon>Fabaceae</taxon>
        <taxon>Papilionoideae</taxon>
        <taxon>50 kb inversion clade</taxon>
        <taxon>NPAAA clade</taxon>
        <taxon>Hologalegina</taxon>
        <taxon>IRL clade</taxon>
        <taxon>Fabeae</taxon>
        <taxon>Lathyrus</taxon>
    </lineage>
</organism>
<gene>
    <name evidence="1" type="ORF">KIW84_045147</name>
</gene>
<dbReference type="Proteomes" id="UP001058974">
    <property type="component" value="Chromosome 4"/>
</dbReference>
<name>A0A9D4XN34_PEA</name>
<keyword evidence="2" id="KW-1185">Reference proteome</keyword>
<evidence type="ECO:0000313" key="2">
    <source>
        <dbReference type="Proteomes" id="UP001058974"/>
    </source>
</evidence>
<sequence>MAQKLMAAGMTKEVDFIIGKNFNGHTLKNIFLITNIVDPSELLDKSTVGSRRILVDDYPLFSKEESNEVLEHYNKDCIAKGCPQNVLSYVELPNHPIDMYPLIRSSEVTPSENHGKSPMTETPFFSARSIISTSSIPP</sequence>
<dbReference type="Gramene" id="Psat04G0514700-T1">
    <property type="protein sequence ID" value="KAI5421606.1"/>
    <property type="gene ID" value="KIW84_045147"/>
</dbReference>